<evidence type="ECO:0000313" key="1">
    <source>
        <dbReference type="EMBL" id="CRK93054.1"/>
    </source>
</evidence>
<dbReference type="AlphaFoldDB" id="A0A1J1I2H9"/>
<dbReference type="Proteomes" id="UP000183832">
    <property type="component" value="Unassembled WGS sequence"/>
</dbReference>
<accession>A0A1J1I2H9</accession>
<name>A0A1J1I2H9_9DIPT</name>
<sequence>MKQTTVSKIQREYFNRQAFLQKFTERDLLVPYSRLVQVVETNFDGTSINMDHLTAHVEIFQFYYLKNISNDCGNVVIFNLIPHSGIIVFFEQVSEDKFAIVMIKNTN</sequence>
<protein>
    <submittedName>
        <fullName evidence="1">CLUMA_CG006629, isoform A</fullName>
    </submittedName>
</protein>
<evidence type="ECO:0000313" key="2">
    <source>
        <dbReference type="Proteomes" id="UP000183832"/>
    </source>
</evidence>
<proteinExistence type="predicted"/>
<reference evidence="1 2" key="1">
    <citation type="submission" date="2015-04" db="EMBL/GenBank/DDBJ databases">
        <authorList>
            <person name="Syromyatnikov M.Y."/>
            <person name="Popov V.N."/>
        </authorList>
    </citation>
    <scope>NUCLEOTIDE SEQUENCE [LARGE SCALE GENOMIC DNA]</scope>
</reference>
<gene>
    <name evidence="1" type="ORF">CLUMA_CG006629</name>
</gene>
<keyword evidence="2" id="KW-1185">Reference proteome</keyword>
<organism evidence="1 2">
    <name type="scientific">Clunio marinus</name>
    <dbReference type="NCBI Taxonomy" id="568069"/>
    <lineage>
        <taxon>Eukaryota</taxon>
        <taxon>Metazoa</taxon>
        <taxon>Ecdysozoa</taxon>
        <taxon>Arthropoda</taxon>
        <taxon>Hexapoda</taxon>
        <taxon>Insecta</taxon>
        <taxon>Pterygota</taxon>
        <taxon>Neoptera</taxon>
        <taxon>Endopterygota</taxon>
        <taxon>Diptera</taxon>
        <taxon>Nematocera</taxon>
        <taxon>Chironomoidea</taxon>
        <taxon>Chironomidae</taxon>
        <taxon>Clunio</taxon>
    </lineage>
</organism>
<dbReference type="EMBL" id="CVRI01000036">
    <property type="protein sequence ID" value="CRK93054.1"/>
    <property type="molecule type" value="Genomic_DNA"/>
</dbReference>